<organism evidence="2 3">
    <name type="scientific">Plakobranchus ocellatus</name>
    <dbReference type="NCBI Taxonomy" id="259542"/>
    <lineage>
        <taxon>Eukaryota</taxon>
        <taxon>Metazoa</taxon>
        <taxon>Spiralia</taxon>
        <taxon>Lophotrochozoa</taxon>
        <taxon>Mollusca</taxon>
        <taxon>Gastropoda</taxon>
        <taxon>Heterobranchia</taxon>
        <taxon>Euthyneura</taxon>
        <taxon>Panpulmonata</taxon>
        <taxon>Sacoglossa</taxon>
        <taxon>Placobranchoidea</taxon>
        <taxon>Plakobranchidae</taxon>
        <taxon>Plakobranchus</taxon>
    </lineage>
</organism>
<keyword evidence="1" id="KW-1133">Transmembrane helix</keyword>
<keyword evidence="3" id="KW-1185">Reference proteome</keyword>
<dbReference type="AlphaFoldDB" id="A0AAV4CGT8"/>
<keyword evidence="1" id="KW-0472">Membrane</keyword>
<reference evidence="2 3" key="1">
    <citation type="journal article" date="2021" name="Elife">
        <title>Chloroplast acquisition without the gene transfer in kleptoplastic sea slugs, Plakobranchus ocellatus.</title>
        <authorList>
            <person name="Maeda T."/>
            <person name="Takahashi S."/>
            <person name="Yoshida T."/>
            <person name="Shimamura S."/>
            <person name="Takaki Y."/>
            <person name="Nagai Y."/>
            <person name="Toyoda A."/>
            <person name="Suzuki Y."/>
            <person name="Arimoto A."/>
            <person name="Ishii H."/>
            <person name="Satoh N."/>
            <person name="Nishiyama T."/>
            <person name="Hasebe M."/>
            <person name="Maruyama T."/>
            <person name="Minagawa J."/>
            <person name="Obokata J."/>
            <person name="Shigenobu S."/>
        </authorList>
    </citation>
    <scope>NUCLEOTIDE SEQUENCE [LARGE SCALE GENOMIC DNA]</scope>
</reference>
<dbReference type="Proteomes" id="UP000735302">
    <property type="component" value="Unassembled WGS sequence"/>
</dbReference>
<evidence type="ECO:0000313" key="2">
    <source>
        <dbReference type="EMBL" id="GFO29999.1"/>
    </source>
</evidence>
<proteinExistence type="predicted"/>
<keyword evidence="1" id="KW-0812">Transmembrane</keyword>
<sequence length="158" mass="17183">MIKGVVRAAKIASKKLDKEKKERNPYSIGASVWQQSPATVRQTVFWSALSNAESIHGTRVRNVRGCGKPLSSLRVGGCEEPLVLPSPGRGGPPSVREQRACGFGRPYISAACAVVSHYTELVRWACGVLCHILRHRRSLSTYIVIVVIVEVIVGVVAH</sequence>
<evidence type="ECO:0000313" key="3">
    <source>
        <dbReference type="Proteomes" id="UP000735302"/>
    </source>
</evidence>
<protein>
    <submittedName>
        <fullName evidence="2">Retrovirus-related pol polyprotein</fullName>
    </submittedName>
</protein>
<dbReference type="EMBL" id="BLXT01006199">
    <property type="protein sequence ID" value="GFO29999.1"/>
    <property type="molecule type" value="Genomic_DNA"/>
</dbReference>
<name>A0AAV4CGT8_9GAST</name>
<comment type="caution">
    <text evidence="2">The sequence shown here is derived from an EMBL/GenBank/DDBJ whole genome shotgun (WGS) entry which is preliminary data.</text>
</comment>
<feature type="transmembrane region" description="Helical" evidence="1">
    <location>
        <begin position="139"/>
        <end position="157"/>
    </location>
</feature>
<gene>
    <name evidence="2" type="ORF">PoB_005650400</name>
</gene>
<evidence type="ECO:0000256" key="1">
    <source>
        <dbReference type="SAM" id="Phobius"/>
    </source>
</evidence>
<accession>A0AAV4CGT8</accession>